<feature type="compositionally biased region" description="Polar residues" evidence="1">
    <location>
        <begin position="24"/>
        <end position="33"/>
    </location>
</feature>
<feature type="compositionally biased region" description="Low complexity" evidence="1">
    <location>
        <begin position="535"/>
        <end position="546"/>
    </location>
</feature>
<dbReference type="InterPro" id="IPR026074">
    <property type="entry name" value="MAP1"/>
</dbReference>
<keyword evidence="3" id="KW-1185">Reference proteome</keyword>
<dbReference type="GO" id="GO:0007409">
    <property type="term" value="P:axonogenesis"/>
    <property type="evidence" value="ECO:0007669"/>
    <property type="project" value="TreeGrafter"/>
</dbReference>
<feature type="compositionally biased region" description="Acidic residues" evidence="1">
    <location>
        <begin position="776"/>
        <end position="789"/>
    </location>
</feature>
<feature type="compositionally biased region" description="Polar residues" evidence="1">
    <location>
        <begin position="1123"/>
        <end position="1136"/>
    </location>
</feature>
<dbReference type="GO" id="GO:0005875">
    <property type="term" value="C:microtubule associated complex"/>
    <property type="evidence" value="ECO:0007669"/>
    <property type="project" value="TreeGrafter"/>
</dbReference>
<dbReference type="GO" id="GO:0045202">
    <property type="term" value="C:synapse"/>
    <property type="evidence" value="ECO:0007669"/>
    <property type="project" value="TreeGrafter"/>
</dbReference>
<dbReference type="GO" id="GO:0005874">
    <property type="term" value="C:microtubule"/>
    <property type="evidence" value="ECO:0007669"/>
    <property type="project" value="InterPro"/>
</dbReference>
<feature type="compositionally biased region" description="Polar residues" evidence="1">
    <location>
        <begin position="1528"/>
        <end position="1565"/>
    </location>
</feature>
<feature type="compositionally biased region" description="Basic and acidic residues" evidence="1">
    <location>
        <begin position="1137"/>
        <end position="1159"/>
    </location>
</feature>
<feature type="compositionally biased region" description="Low complexity" evidence="1">
    <location>
        <begin position="141"/>
        <end position="150"/>
    </location>
</feature>
<feature type="compositionally biased region" description="Polar residues" evidence="1">
    <location>
        <begin position="553"/>
        <end position="566"/>
    </location>
</feature>
<dbReference type="OrthoDB" id="5371837at2759"/>
<feature type="compositionally biased region" description="Basic and acidic residues" evidence="1">
    <location>
        <begin position="1566"/>
        <end position="1589"/>
    </location>
</feature>
<feature type="compositionally biased region" description="Low complexity" evidence="1">
    <location>
        <begin position="206"/>
        <end position="216"/>
    </location>
</feature>
<feature type="compositionally biased region" description="Low complexity" evidence="1">
    <location>
        <begin position="646"/>
        <end position="662"/>
    </location>
</feature>
<protein>
    <submittedName>
        <fullName evidence="2">Microtubule-associated protein futsch</fullName>
    </submittedName>
</protein>
<dbReference type="GO" id="GO:0043025">
    <property type="term" value="C:neuronal cell body"/>
    <property type="evidence" value="ECO:0007669"/>
    <property type="project" value="TreeGrafter"/>
</dbReference>
<feature type="compositionally biased region" description="Low complexity" evidence="1">
    <location>
        <begin position="327"/>
        <end position="336"/>
    </location>
</feature>
<feature type="compositionally biased region" description="Low complexity" evidence="1">
    <location>
        <begin position="680"/>
        <end position="691"/>
    </location>
</feature>
<feature type="compositionally biased region" description="Low complexity" evidence="1">
    <location>
        <begin position="617"/>
        <end position="628"/>
    </location>
</feature>
<feature type="compositionally biased region" description="Low complexity" evidence="1">
    <location>
        <begin position="1462"/>
        <end position="1489"/>
    </location>
</feature>
<dbReference type="GO" id="GO:0016358">
    <property type="term" value="P:dendrite development"/>
    <property type="evidence" value="ECO:0007669"/>
    <property type="project" value="TreeGrafter"/>
</dbReference>
<feature type="compositionally biased region" description="Low complexity" evidence="1">
    <location>
        <begin position="245"/>
        <end position="257"/>
    </location>
</feature>
<dbReference type="GO" id="GO:0005829">
    <property type="term" value="C:cytosol"/>
    <property type="evidence" value="ECO:0007669"/>
    <property type="project" value="TreeGrafter"/>
</dbReference>
<dbReference type="PANTHER" id="PTHR13843:SF12">
    <property type="entry name" value="ATPASE F1_V1_A1 COMPLEX ALPHA_BETA SUBUNIT NUCLEOTIDE-BINDING DOMAIN-CONTAINING PROTEIN"/>
    <property type="match status" value="1"/>
</dbReference>
<feature type="region of interest" description="Disordered" evidence="1">
    <location>
        <begin position="311"/>
        <end position="589"/>
    </location>
</feature>
<comment type="caution">
    <text evidence="2">The sequence shown here is derived from an EMBL/GenBank/DDBJ whole genome shotgun (WGS) entry which is preliminary data.</text>
</comment>
<proteinExistence type="predicted"/>
<name>A0A8X7C625_9ARAC</name>
<feature type="compositionally biased region" description="Polar residues" evidence="1">
    <location>
        <begin position="60"/>
        <end position="70"/>
    </location>
</feature>
<feature type="region of interest" description="Disordered" evidence="1">
    <location>
        <begin position="1358"/>
        <end position="1385"/>
    </location>
</feature>
<feature type="compositionally biased region" description="Polar residues" evidence="1">
    <location>
        <begin position="1262"/>
        <end position="1272"/>
    </location>
</feature>
<feature type="compositionally biased region" description="Acidic residues" evidence="1">
    <location>
        <begin position="154"/>
        <end position="169"/>
    </location>
</feature>
<feature type="region of interest" description="Disordered" evidence="1">
    <location>
        <begin position="1"/>
        <end position="33"/>
    </location>
</feature>
<feature type="region of interest" description="Disordered" evidence="1">
    <location>
        <begin position="602"/>
        <end position="794"/>
    </location>
</feature>
<feature type="compositionally biased region" description="Acidic residues" evidence="1">
    <location>
        <begin position="343"/>
        <end position="354"/>
    </location>
</feature>
<accession>A0A8X7C625</accession>
<evidence type="ECO:0000313" key="2">
    <source>
        <dbReference type="EMBL" id="GFY55263.1"/>
    </source>
</evidence>
<feature type="compositionally biased region" description="Low complexity" evidence="1">
    <location>
        <begin position="170"/>
        <end position="187"/>
    </location>
</feature>
<dbReference type="GO" id="GO:0030425">
    <property type="term" value="C:dendrite"/>
    <property type="evidence" value="ECO:0007669"/>
    <property type="project" value="TreeGrafter"/>
</dbReference>
<feature type="compositionally biased region" description="Acidic residues" evidence="1">
    <location>
        <begin position="631"/>
        <end position="644"/>
    </location>
</feature>
<feature type="compositionally biased region" description="Acidic residues" evidence="1">
    <location>
        <begin position="488"/>
        <end position="499"/>
    </location>
</feature>
<feature type="compositionally biased region" description="Low complexity" evidence="1">
    <location>
        <begin position="472"/>
        <end position="481"/>
    </location>
</feature>
<dbReference type="GO" id="GO:0000226">
    <property type="term" value="P:microtubule cytoskeleton organization"/>
    <property type="evidence" value="ECO:0007669"/>
    <property type="project" value="InterPro"/>
</dbReference>
<dbReference type="PANTHER" id="PTHR13843">
    <property type="entry name" value="MICROTUBULE-ASSOCIATED PROTEIN"/>
    <property type="match status" value="1"/>
</dbReference>
<feature type="region of interest" description="Disordered" evidence="1">
    <location>
        <begin position="104"/>
        <end position="299"/>
    </location>
</feature>
<evidence type="ECO:0000256" key="1">
    <source>
        <dbReference type="SAM" id="MobiDB-lite"/>
    </source>
</evidence>
<feature type="compositionally biased region" description="Polar residues" evidence="1">
    <location>
        <begin position="263"/>
        <end position="276"/>
    </location>
</feature>
<dbReference type="GO" id="GO:0031114">
    <property type="term" value="P:regulation of microtubule depolymerization"/>
    <property type="evidence" value="ECO:0007669"/>
    <property type="project" value="TreeGrafter"/>
</dbReference>
<feature type="region of interest" description="Disordered" evidence="1">
    <location>
        <begin position="1102"/>
        <end position="1165"/>
    </location>
</feature>
<feature type="compositionally biased region" description="Polar residues" evidence="1">
    <location>
        <begin position="698"/>
        <end position="711"/>
    </location>
</feature>
<feature type="compositionally biased region" description="Basic and acidic residues" evidence="1">
    <location>
        <begin position="1102"/>
        <end position="1122"/>
    </location>
</feature>
<dbReference type="GO" id="GO:0003779">
    <property type="term" value="F:actin binding"/>
    <property type="evidence" value="ECO:0007669"/>
    <property type="project" value="TreeGrafter"/>
</dbReference>
<dbReference type="EMBL" id="BMAV01010276">
    <property type="protein sequence ID" value="GFY55263.1"/>
    <property type="molecule type" value="Genomic_DNA"/>
</dbReference>
<feature type="compositionally biased region" description="Polar residues" evidence="1">
    <location>
        <begin position="1"/>
        <end position="13"/>
    </location>
</feature>
<feature type="compositionally biased region" description="Acidic residues" evidence="1">
    <location>
        <begin position="226"/>
        <end position="236"/>
    </location>
</feature>
<feature type="compositionally biased region" description="Polar residues" evidence="1">
    <location>
        <begin position="938"/>
        <end position="948"/>
    </location>
</feature>
<dbReference type="Proteomes" id="UP000886998">
    <property type="component" value="Unassembled WGS sequence"/>
</dbReference>
<organism evidence="2 3">
    <name type="scientific">Trichonephila inaurata madagascariensis</name>
    <dbReference type="NCBI Taxonomy" id="2747483"/>
    <lineage>
        <taxon>Eukaryota</taxon>
        <taxon>Metazoa</taxon>
        <taxon>Ecdysozoa</taxon>
        <taxon>Arthropoda</taxon>
        <taxon>Chelicerata</taxon>
        <taxon>Arachnida</taxon>
        <taxon>Araneae</taxon>
        <taxon>Araneomorphae</taxon>
        <taxon>Entelegynae</taxon>
        <taxon>Araneoidea</taxon>
        <taxon>Nephilidae</taxon>
        <taxon>Trichonephila</taxon>
        <taxon>Trichonephila inaurata</taxon>
    </lineage>
</organism>
<feature type="region of interest" description="Disordered" evidence="1">
    <location>
        <begin position="1259"/>
        <end position="1294"/>
    </location>
</feature>
<gene>
    <name evidence="2" type="primary">futsch</name>
    <name evidence="2" type="ORF">TNIN_361091</name>
</gene>
<feature type="region of interest" description="Disordered" evidence="1">
    <location>
        <begin position="59"/>
        <end position="92"/>
    </location>
</feature>
<feature type="region of interest" description="Disordered" evidence="1">
    <location>
        <begin position="809"/>
        <end position="828"/>
    </location>
</feature>
<feature type="region of interest" description="Disordered" evidence="1">
    <location>
        <begin position="933"/>
        <end position="958"/>
    </location>
</feature>
<sequence length="1710" mass="187719">MQKQTTTEYSSQMQDDKELRLTQETDTAPTMTKRVSTITREIVPLDQMEEKLFHKDEKQATTLKSITPSKSPDVEGAQITEEIDESDGTSTITKTVTTVTRKIVVPSEGAEQVETITKDEQKPSSQKSESSSKTSEVDYQKSLSPKSPSPSQTPDEEDIRVTEETEESDGTSTITKTVTTIVRKIVVPSEDIESATTFEKDDEQASTSKSTSPSKSPDVEGAQITEEIDESAEEVETITKDEQKPSSQKSESSSKTSAVDYQISLSPRSASPSQTPDGDDIHVTEETEESDGTSTITKTVTTIIRKVVVPSEDIECETTFEKDDKQASTPKSASPSKSHDVEDAQITEEIDESDGTSTITKTVTTVTRKIVVPSEGAEEVETITKDEQKPSSQKSESSSKTSEVDYQKSLSPKSASPSQTPDGDDIHVTEETEESDGTSTITKTVTTIIRKVVVPSEDIECETTFEKDDKQASTPKSASPSKSHDVEDAQITEEIDESDGTSTITKTVTTVTRKIVVPSEGAEEVETITKDEQKPSSQKSESSSKTSEVDYQKSLSPKSASPSQTPDGDDIHVTEETEESDGTSTITKTVTTIIRKVVVPSEDIECETTFEKDDKQASTPKSASPSKSPDVEDAQITEEIDESDGTSTITKTVTTVTRKIVVPSEGAEEVETITKDEQKPSSQKSESSSKTSEVDYQKSLSPKSASPSQTPDGDDIHVTEETEESDGTSTITKTVTTIVRKVVVPSEDIESETPYEKDDKQASTPKSISPSKSPDVEDAQVTEEIDESDGTSTITKTVTTVTRKIVVPSEGAEESKKCISFPTPDGDDIHVTEETEEIDGTSTITKTVTTITRKIIVPSEDVEYEVAFDKDDKQASTPKDISPLKSPNAESVQMREEMDEGDGISTITKTVTTVTRKIVVPSDDAEEVVSIRKDDQKLSSQMSDSLSKTPDGDGIHKTEEIDGVSKTSETVTTMTRKIVVPSEDAGDFAAVITDDQTCIPKVETISKISDGGEVHVIGESDETDGASTIARTITTVTRKIVIPSDDVEDVTELMKDGQKAVRTGSAKIGETGLLTTSEISTDITSTTKTSVQEDSIFEKSTKSEKSSVFKVTEDREHTESKSESITITKSDSSQQKIDIHSKESQISSEAEKIDKKSETIQEDSVTESSITKTTLVKEYESLSDSKISESIKTTSKEIITGKRLTDLSMADDDKSTKDLSRTISTSICEETAFEDSRLEKSSIDSTVKILETSEIMTKSFDDTSGTSSPRTRLSSEDDTTEDSPRKKKSKRKEPRTVRKKIIVYQTGADDSAESMLTEDQIREAIIEAGGKRSSKSHIISYGTVDDLESLSGKENVVELRSRTTTPQPEEECTTQKTETTREELESIEVDPFSLITKPIEETFRKKMLEQQSSVKTTEIKQVTSKETSKETIEEIVIDTKVATDAKKLAVETLRSSRERTETTQSEVSETEEVTSSTSITERTSTTESRMSGPSQSDRDEDTKSFNLDEWGKPMGLPSPPEPLDFDTDLSSLSKQTATHTTKQENNYTENKTDVATEQNNTSDMKSGTEKSNKETDSVSEKEYRHHNNKMSEDCTEPVYIDLTYVPHFGDPHYCNAEFFRRIRARYYVFSGTKPSKEVFNALLEAKQDWKDKEAKVTIIPTYETDTLGYWMAVNQEALIANNIDVAPSASRCTINLQDHETSCSAYRLEL</sequence>
<feature type="compositionally biased region" description="Low complexity" evidence="1">
    <location>
        <begin position="727"/>
        <end position="744"/>
    </location>
</feature>
<evidence type="ECO:0000313" key="3">
    <source>
        <dbReference type="Proteomes" id="UP000886998"/>
    </source>
</evidence>
<feature type="compositionally biased region" description="Low complexity" evidence="1">
    <location>
        <begin position="390"/>
        <end position="401"/>
    </location>
</feature>
<feature type="compositionally biased region" description="Basic and acidic residues" evidence="1">
    <location>
        <begin position="14"/>
        <end position="23"/>
    </location>
</feature>
<feature type="compositionally biased region" description="Polar residues" evidence="1">
    <location>
        <begin position="408"/>
        <end position="421"/>
    </location>
</feature>
<feature type="compositionally biased region" description="Low complexity" evidence="1">
    <location>
        <begin position="437"/>
        <end position="454"/>
    </location>
</feature>
<reference evidence="2" key="1">
    <citation type="submission" date="2020-08" db="EMBL/GenBank/DDBJ databases">
        <title>Multicomponent nature underlies the extraordinary mechanical properties of spider dragline silk.</title>
        <authorList>
            <person name="Kono N."/>
            <person name="Nakamura H."/>
            <person name="Mori M."/>
            <person name="Yoshida Y."/>
            <person name="Ohtoshi R."/>
            <person name="Malay A.D."/>
            <person name="Moran D.A.P."/>
            <person name="Tomita M."/>
            <person name="Numata K."/>
            <person name="Arakawa K."/>
        </authorList>
    </citation>
    <scope>NUCLEOTIDE SEQUENCE</scope>
</reference>
<feature type="region of interest" description="Disordered" evidence="1">
    <location>
        <begin position="1451"/>
        <end position="1589"/>
    </location>
</feature>
<feature type="compositionally biased region" description="Low complexity" evidence="1">
    <location>
        <begin position="123"/>
        <end position="134"/>
    </location>
</feature>
<feature type="compositionally biased region" description="Low complexity" evidence="1">
    <location>
        <begin position="501"/>
        <end position="517"/>
    </location>
</feature>
<feature type="compositionally biased region" description="Low complexity" evidence="1">
    <location>
        <begin position="356"/>
        <end position="372"/>
    </location>
</feature>
<feature type="compositionally biased region" description="Low complexity" evidence="1">
    <location>
        <begin position="763"/>
        <end position="773"/>
    </location>
</feature>
<feature type="compositionally biased region" description="Basic and acidic residues" evidence="1">
    <location>
        <begin position="1451"/>
        <end position="1461"/>
    </location>
</feature>
<dbReference type="GO" id="GO:0008017">
    <property type="term" value="F:microtubule binding"/>
    <property type="evidence" value="ECO:0007669"/>
    <property type="project" value="InterPro"/>
</dbReference>
<feature type="compositionally biased region" description="Basic residues" evidence="1">
    <location>
        <begin position="1285"/>
        <end position="1294"/>
    </location>
</feature>
<feature type="region of interest" description="Disordered" evidence="1">
    <location>
        <begin position="869"/>
        <end position="901"/>
    </location>
</feature>